<feature type="region of interest" description="Disordered" evidence="6">
    <location>
        <begin position="82"/>
        <end position="113"/>
    </location>
</feature>
<dbReference type="AlphaFoldDB" id="A0A7I8J2X4"/>
<feature type="region of interest" description="Disordered" evidence="6">
    <location>
        <begin position="1"/>
        <end position="65"/>
    </location>
</feature>
<sequence length="221" mass="23172">MAAAANSLASQSTLLSQPSRLAPRRSSPRYLASPPPQRPPLCQLHPVSHPDLRLSRGPLKDKPHSPICGSRFWRWGDRRGRGAEGHGRGGGNGDWNEGSGSSEDGERKKMGGGMSMSQKITLGYAALVGVGGLMGYLKSGSQKSLGAGGASALLLYFVYTQLPVRPAFASSLGLGLSAALLVVMGSRFRKSGKIFPAGVVSLFSLVMVCGYAHGIMRGLHA</sequence>
<evidence type="ECO:0000256" key="1">
    <source>
        <dbReference type="ARBA" id="ARBA00004370"/>
    </source>
</evidence>
<evidence type="ECO:0000256" key="2">
    <source>
        <dbReference type="ARBA" id="ARBA00007590"/>
    </source>
</evidence>
<dbReference type="GO" id="GO:0015245">
    <property type="term" value="F:fatty acid transmembrane transporter activity"/>
    <property type="evidence" value="ECO:0007669"/>
    <property type="project" value="TreeGrafter"/>
</dbReference>
<accession>A0A7I8J2X4</accession>
<evidence type="ECO:0000313" key="8">
    <source>
        <dbReference type="EMBL" id="CAA2625168.1"/>
    </source>
</evidence>
<keyword evidence="3 7" id="KW-0812">Transmembrane</keyword>
<dbReference type="EMBL" id="LR743596">
    <property type="protein sequence ID" value="CAA2625168.1"/>
    <property type="molecule type" value="Genomic_DNA"/>
</dbReference>
<protein>
    <submittedName>
        <fullName evidence="8">Uncharacterized protein</fullName>
    </submittedName>
</protein>
<keyword evidence="5 7" id="KW-0472">Membrane</keyword>
<feature type="transmembrane region" description="Helical" evidence="7">
    <location>
        <begin position="168"/>
        <end position="185"/>
    </location>
</feature>
<keyword evidence="4 7" id="KW-1133">Transmembrane helix</keyword>
<keyword evidence="9" id="KW-1185">Reference proteome</keyword>
<evidence type="ECO:0000256" key="5">
    <source>
        <dbReference type="ARBA" id="ARBA00023136"/>
    </source>
</evidence>
<dbReference type="GO" id="GO:0009706">
    <property type="term" value="C:chloroplast inner membrane"/>
    <property type="evidence" value="ECO:0007669"/>
    <property type="project" value="TreeGrafter"/>
</dbReference>
<dbReference type="InterPro" id="IPR044890">
    <property type="entry name" value="TMEM14_sf"/>
</dbReference>
<reference evidence="8 9" key="1">
    <citation type="submission" date="2019-12" db="EMBL/GenBank/DDBJ databases">
        <authorList>
            <person name="Scholz U."/>
            <person name="Mascher M."/>
            <person name="Fiebig A."/>
        </authorList>
    </citation>
    <scope>NUCLEOTIDE SEQUENCE</scope>
</reference>
<evidence type="ECO:0000256" key="7">
    <source>
        <dbReference type="SAM" id="Phobius"/>
    </source>
</evidence>
<dbReference type="Pfam" id="PF03647">
    <property type="entry name" value="Tmemb_14"/>
    <property type="match status" value="1"/>
</dbReference>
<gene>
    <name evidence="8" type="ORF">SI7747_09010946</name>
</gene>
<dbReference type="PANTHER" id="PTHR12668:SF37">
    <property type="entry name" value="PROTEIN FATTY ACID EXPORT 2, CHLOROPLASTIC"/>
    <property type="match status" value="1"/>
</dbReference>
<dbReference type="EMBL" id="CACRZD030000009">
    <property type="protein sequence ID" value="CAA6664556.1"/>
    <property type="molecule type" value="Genomic_DNA"/>
</dbReference>
<feature type="compositionally biased region" description="Basic and acidic residues" evidence="6">
    <location>
        <begin position="48"/>
        <end position="64"/>
    </location>
</feature>
<evidence type="ECO:0000256" key="3">
    <source>
        <dbReference type="ARBA" id="ARBA00022692"/>
    </source>
</evidence>
<organism evidence="8">
    <name type="scientific">Spirodela intermedia</name>
    <name type="common">Intermediate duckweed</name>
    <dbReference type="NCBI Taxonomy" id="51605"/>
    <lineage>
        <taxon>Eukaryota</taxon>
        <taxon>Viridiplantae</taxon>
        <taxon>Streptophyta</taxon>
        <taxon>Embryophyta</taxon>
        <taxon>Tracheophyta</taxon>
        <taxon>Spermatophyta</taxon>
        <taxon>Magnoliopsida</taxon>
        <taxon>Liliopsida</taxon>
        <taxon>Araceae</taxon>
        <taxon>Lemnoideae</taxon>
        <taxon>Spirodela</taxon>
    </lineage>
</organism>
<dbReference type="Gene3D" id="1.10.10.1740">
    <property type="entry name" value="Transmembrane protein 14-like"/>
    <property type="match status" value="1"/>
</dbReference>
<dbReference type="PANTHER" id="PTHR12668">
    <property type="entry name" value="TRANSMEMBRANE PROTEIN 14, 15"/>
    <property type="match status" value="1"/>
</dbReference>
<dbReference type="InterPro" id="IPR005349">
    <property type="entry name" value="TMEM14"/>
</dbReference>
<feature type="transmembrane region" description="Helical" evidence="7">
    <location>
        <begin position="197"/>
        <end position="216"/>
    </location>
</feature>
<dbReference type="Proteomes" id="UP001189122">
    <property type="component" value="Unassembled WGS sequence"/>
</dbReference>
<comment type="similarity">
    <text evidence="2">Belongs to the TMEM14 family.</text>
</comment>
<feature type="transmembrane region" description="Helical" evidence="7">
    <location>
        <begin position="120"/>
        <end position="137"/>
    </location>
</feature>
<evidence type="ECO:0000256" key="6">
    <source>
        <dbReference type="SAM" id="MobiDB-lite"/>
    </source>
</evidence>
<name>A0A7I8J2X4_SPIIN</name>
<evidence type="ECO:0000313" key="9">
    <source>
        <dbReference type="Proteomes" id="UP001189122"/>
    </source>
</evidence>
<comment type="subcellular location">
    <subcellularLocation>
        <location evidence="1">Membrane</location>
    </subcellularLocation>
</comment>
<evidence type="ECO:0000256" key="4">
    <source>
        <dbReference type="ARBA" id="ARBA00022989"/>
    </source>
</evidence>
<proteinExistence type="inferred from homology"/>